<name>A0AB33BP11_MICA7</name>
<proteinExistence type="predicted"/>
<dbReference type="AlphaFoldDB" id="A0AB33BP11"/>
<organism evidence="1 2">
    <name type="scientific">Microcystis aeruginosa PCC 7806SL</name>
    <dbReference type="NCBI Taxonomy" id="1903187"/>
    <lineage>
        <taxon>Bacteria</taxon>
        <taxon>Bacillati</taxon>
        <taxon>Cyanobacteriota</taxon>
        <taxon>Cyanophyceae</taxon>
        <taxon>Oscillatoriophycideae</taxon>
        <taxon>Chroococcales</taxon>
        <taxon>Microcystaceae</taxon>
        <taxon>Microcystis</taxon>
    </lineage>
</organism>
<accession>A0AB33BP11</accession>
<sequence length="39" mass="4710">MLKSLISKGLSLPDRCENRYKYLFYPEKRSMIVLIIYLN</sequence>
<keyword evidence="2" id="KW-1185">Reference proteome</keyword>
<evidence type="ECO:0000313" key="2">
    <source>
        <dbReference type="Proteomes" id="UP000192439"/>
    </source>
</evidence>
<gene>
    <name evidence="1" type="ORF">BH695_1567</name>
</gene>
<dbReference type="EMBL" id="CP020771">
    <property type="protein sequence ID" value="ARI80848.1"/>
    <property type="molecule type" value="Genomic_DNA"/>
</dbReference>
<dbReference type="Proteomes" id="UP000192439">
    <property type="component" value="Chromosome"/>
</dbReference>
<evidence type="ECO:0000313" key="1">
    <source>
        <dbReference type="EMBL" id="ARI80848.1"/>
    </source>
</evidence>
<protein>
    <submittedName>
        <fullName evidence="1">Uncharacterized protein</fullName>
    </submittedName>
</protein>
<reference evidence="1 2" key="1">
    <citation type="journal article" date="2018" name="Harmful Algae">
        <title>The highly heterogeneous methylated genomes and diverse restriction-modification systems of bloom-forming Microcystis.</title>
        <authorList>
            <person name="Zhao L."/>
            <person name="Song Y."/>
            <person name="Li L."/>
            <person name="Gan N."/>
            <person name="Brand J.J."/>
            <person name="Song L."/>
        </authorList>
    </citation>
    <scope>NUCLEOTIDE SEQUENCE [LARGE SCALE GENOMIC DNA]</scope>
    <source>
        <strain evidence="1 2">PCC 7806SL</strain>
    </source>
</reference>